<dbReference type="EMBL" id="JARBHB010000001">
    <property type="protein sequence ID" value="KAJ8896860.1"/>
    <property type="molecule type" value="Genomic_DNA"/>
</dbReference>
<feature type="compositionally biased region" description="Acidic residues" evidence="1">
    <location>
        <begin position="22"/>
        <end position="35"/>
    </location>
</feature>
<protein>
    <recommendedName>
        <fullName evidence="2">Ral GTPase-activating protein subunit alpha/beta N-terminal domain-containing protein</fullName>
    </recommendedName>
</protein>
<reference evidence="3 4" key="1">
    <citation type="submission" date="2023-02" db="EMBL/GenBank/DDBJ databases">
        <title>LHISI_Scaffold_Assembly.</title>
        <authorList>
            <person name="Stuart O.P."/>
            <person name="Cleave R."/>
            <person name="Magrath M.J.L."/>
            <person name="Mikheyev A.S."/>
        </authorList>
    </citation>
    <scope>NUCLEOTIDE SEQUENCE [LARGE SCALE GENOMIC DNA]</scope>
    <source>
        <strain evidence="3">Daus_M_001</strain>
        <tissue evidence="3">Leg muscle</tissue>
    </source>
</reference>
<gene>
    <name evidence="3" type="ORF">PR048_002206</name>
</gene>
<dbReference type="PANTHER" id="PTHR21344:SF1">
    <property type="entry name" value="RAL GTPASE-ACTIVATING PROTEIN SUBUNIT BETA"/>
    <property type="match status" value="1"/>
</dbReference>
<evidence type="ECO:0000259" key="2">
    <source>
        <dbReference type="Pfam" id="PF20412"/>
    </source>
</evidence>
<dbReference type="InterPro" id="IPR039930">
    <property type="entry name" value="RALGAPB"/>
</dbReference>
<dbReference type="InterPro" id="IPR046859">
    <property type="entry name" value="RGPA/RALGAPB_N"/>
</dbReference>
<keyword evidence="4" id="KW-1185">Reference proteome</keyword>
<dbReference type="Pfam" id="PF20412">
    <property type="entry name" value="RALGAPB_N"/>
    <property type="match status" value="1"/>
</dbReference>
<name>A0ABQ9IL32_9NEOP</name>
<accession>A0ABQ9IL32</accession>
<feature type="domain" description="Ral GTPase-activating protein subunit alpha/beta N-terminal" evidence="2">
    <location>
        <begin position="301"/>
        <end position="422"/>
    </location>
</feature>
<proteinExistence type="predicted"/>
<dbReference type="Proteomes" id="UP001159363">
    <property type="component" value="Chromosome 1"/>
</dbReference>
<organism evidence="3 4">
    <name type="scientific">Dryococelus australis</name>
    <dbReference type="NCBI Taxonomy" id="614101"/>
    <lineage>
        <taxon>Eukaryota</taxon>
        <taxon>Metazoa</taxon>
        <taxon>Ecdysozoa</taxon>
        <taxon>Arthropoda</taxon>
        <taxon>Hexapoda</taxon>
        <taxon>Insecta</taxon>
        <taxon>Pterygota</taxon>
        <taxon>Neoptera</taxon>
        <taxon>Polyneoptera</taxon>
        <taxon>Phasmatodea</taxon>
        <taxon>Verophasmatodea</taxon>
        <taxon>Anareolatae</taxon>
        <taxon>Phasmatidae</taxon>
        <taxon>Eurycanthinae</taxon>
        <taxon>Dryococelus</taxon>
    </lineage>
</organism>
<evidence type="ECO:0000313" key="3">
    <source>
        <dbReference type="EMBL" id="KAJ8896860.1"/>
    </source>
</evidence>
<evidence type="ECO:0000256" key="1">
    <source>
        <dbReference type="SAM" id="MobiDB-lite"/>
    </source>
</evidence>
<sequence length="435" mass="48595">MTLLQQDDSIASEVKKDHTEENTEEEDEEGGEECSDVPAPTVSDALEAIRVVNLFYESRGGSSEIIEKKIMDIELLGRATASLLVKPEIPGTDGCSFYCGIAALRLPCAGMLFPKQSQKVTVLGYSQHLDGVMEYDHWCVVAAQGTNCGGMYSEWASLSALIQNGSEDSQSVLGKFPSTAGKEVALAIVRQLASNLGISQPPEPSPLQTDRDVQWCMEVICFGMSLPLSEHDTIRDCVHVYCEWLSALHPVPKVSVPWPVCEDPNLYAKKMISHFHNLFLPRKGEGTYKTNRNSLVGVDTINRQAVLCHRVLRTLQNLAQASNVLTRDTWEALLLFLLAINDTLLAPPTVKDDIGDHLCERVLSVLFEVWLLACARCFPSPPLWKTFREMCMNWRHRMALIDQWNRVNLALTAKLLEFTYGPDFPELKICESKHE</sequence>
<feature type="region of interest" description="Disordered" evidence="1">
    <location>
        <begin position="1"/>
        <end position="39"/>
    </location>
</feature>
<dbReference type="PANTHER" id="PTHR21344">
    <property type="entry name" value="RAL GTPASE-ACTIVATING PROTEIN SUBUNIT BETA"/>
    <property type="match status" value="1"/>
</dbReference>
<comment type="caution">
    <text evidence="3">The sequence shown here is derived from an EMBL/GenBank/DDBJ whole genome shotgun (WGS) entry which is preliminary data.</text>
</comment>
<evidence type="ECO:0000313" key="4">
    <source>
        <dbReference type="Proteomes" id="UP001159363"/>
    </source>
</evidence>